<proteinExistence type="predicted"/>
<dbReference type="Proteomes" id="UP000887579">
    <property type="component" value="Unplaced"/>
</dbReference>
<evidence type="ECO:0000313" key="2">
    <source>
        <dbReference type="WBParaSite" id="ES5_v2.g7438.t1"/>
    </source>
</evidence>
<reference evidence="2" key="1">
    <citation type="submission" date="2022-11" db="UniProtKB">
        <authorList>
            <consortium name="WormBaseParasite"/>
        </authorList>
    </citation>
    <scope>IDENTIFICATION</scope>
</reference>
<sequence>LCVADRHGNNRRCASCNPRQFEEFKMMRQEQILDDLLSKLELLAKPNVTVDYNNLPPLGRADPKIKQMVEKSIQEKKRRYRRGTSLSSNEGEYYPSLYETDAEVSTQISFIKSAPAPLNLQDYGEMALFNFSGNFNAKIVTDATLHIFVRAPDTLNSDDAMSIGDKIATKHIHLHGYSIPYGVFKVHLDTFDVQRWLRNRSEGNDVLGIYVEAFYNDENLAVHPTSGESDTMFLELELIDGSGRSKRTSNICQTGTNETKCCLYDLMIDFEKVGWEFVIAPKRYNAYICSGECSSGQMSSTARGSIAQHAKVDFFQCCHPKEYAGITIVYVTNDDQIWVKEVPGMIARKCGCA</sequence>
<name>A0AC34GS41_9BILA</name>
<protein>
    <submittedName>
        <fullName evidence="2">TGF-beta family profile domain-containing protein</fullName>
    </submittedName>
</protein>
<accession>A0AC34GS41</accession>
<dbReference type="WBParaSite" id="ES5_v2.g7438.t1">
    <property type="protein sequence ID" value="ES5_v2.g7438.t1"/>
    <property type="gene ID" value="ES5_v2.g7438"/>
</dbReference>
<organism evidence="1 2">
    <name type="scientific">Panagrolaimus sp. ES5</name>
    <dbReference type="NCBI Taxonomy" id="591445"/>
    <lineage>
        <taxon>Eukaryota</taxon>
        <taxon>Metazoa</taxon>
        <taxon>Ecdysozoa</taxon>
        <taxon>Nematoda</taxon>
        <taxon>Chromadorea</taxon>
        <taxon>Rhabditida</taxon>
        <taxon>Tylenchina</taxon>
        <taxon>Panagrolaimomorpha</taxon>
        <taxon>Panagrolaimoidea</taxon>
        <taxon>Panagrolaimidae</taxon>
        <taxon>Panagrolaimus</taxon>
    </lineage>
</organism>
<evidence type="ECO:0000313" key="1">
    <source>
        <dbReference type="Proteomes" id="UP000887579"/>
    </source>
</evidence>